<name>A0ABR7XLC5_9SPHI</name>
<dbReference type="RefSeq" id="WP_190311794.1">
    <property type="nucleotide sequence ID" value="NZ_JACNYL010000001.1"/>
</dbReference>
<evidence type="ECO:0000313" key="2">
    <source>
        <dbReference type="EMBL" id="MBD1419983.1"/>
    </source>
</evidence>
<dbReference type="EMBL" id="JACNYL010000001">
    <property type="protein sequence ID" value="MBD1419983.1"/>
    <property type="molecule type" value="Genomic_DNA"/>
</dbReference>
<gene>
    <name evidence="2" type="ORF">H8B21_00235</name>
</gene>
<organism evidence="2 3">
    <name type="scientific">Sphingobacterium chuzhouense</name>
    <dbReference type="NCBI Taxonomy" id="1742264"/>
    <lineage>
        <taxon>Bacteria</taxon>
        <taxon>Pseudomonadati</taxon>
        <taxon>Bacteroidota</taxon>
        <taxon>Sphingobacteriia</taxon>
        <taxon>Sphingobacteriales</taxon>
        <taxon>Sphingobacteriaceae</taxon>
        <taxon>Sphingobacterium</taxon>
    </lineage>
</organism>
<evidence type="ECO:0000313" key="3">
    <source>
        <dbReference type="Proteomes" id="UP000651112"/>
    </source>
</evidence>
<evidence type="ECO:0000256" key="1">
    <source>
        <dbReference type="SAM" id="SignalP"/>
    </source>
</evidence>
<keyword evidence="3" id="KW-1185">Reference proteome</keyword>
<comment type="caution">
    <text evidence="2">The sequence shown here is derived from an EMBL/GenBank/DDBJ whole genome shotgun (WGS) entry which is preliminary data.</text>
</comment>
<dbReference type="Proteomes" id="UP000651112">
    <property type="component" value="Unassembled WGS sequence"/>
</dbReference>
<proteinExistence type="predicted"/>
<sequence>MKKYINLSLLALVAGSLTFSSCKSDDPDPEQEGSEKYVIMTLSDRTTGQKAGYTSAFDEFPTGTISNVGATSLEGEGMGGWRTHGNNIYKMFRTADYATGIEKLNISANGIVTAGAFIASKNQAEAAKYFGTGNFVIKDDNLGYYWDAAEPMKIQKFNPSTMQNTGSLDLTAAVNEHGESETGINFRAVGQKFLAIKGNKLYANITYAKNTSTQGQVGFFDDFFPNVYIAVIDLNNESYENIIEIEDTGSIAYINENHMYDFDTNGDLYIVTQGRSAIGGKSKIVRIKANESDIDQAWELKFSDFRAADNGKFVGVFANNGKLIVTLNTETLTGGGTGNINRGNIWKFYSVDVANPEFKEITGIPAGTNPGAAMAATEVDGKIYLRCAQLNTNDGEDEYKNGYYEYNPSSNSASLAFEVNVGGAVSGFTKVNIGN</sequence>
<evidence type="ECO:0008006" key="4">
    <source>
        <dbReference type="Google" id="ProtNLM"/>
    </source>
</evidence>
<protein>
    <recommendedName>
        <fullName evidence="4">DUF4374 domain-containing protein</fullName>
    </recommendedName>
</protein>
<keyword evidence="1" id="KW-0732">Signal</keyword>
<accession>A0ABR7XLC5</accession>
<feature type="chain" id="PRO_5047524255" description="DUF4374 domain-containing protein" evidence="1">
    <location>
        <begin position="25"/>
        <end position="435"/>
    </location>
</feature>
<feature type="signal peptide" evidence="1">
    <location>
        <begin position="1"/>
        <end position="24"/>
    </location>
</feature>
<reference evidence="2 3" key="1">
    <citation type="submission" date="2020-08" db="EMBL/GenBank/DDBJ databases">
        <title>Sphingobacterium sp. DN00404 isolated from aquaculture water.</title>
        <authorList>
            <person name="Zhang M."/>
        </authorList>
    </citation>
    <scope>NUCLEOTIDE SEQUENCE [LARGE SCALE GENOMIC DNA]</scope>
    <source>
        <strain evidence="2 3">KCTC 42746</strain>
    </source>
</reference>
<dbReference type="PROSITE" id="PS51257">
    <property type="entry name" value="PROKAR_LIPOPROTEIN"/>
    <property type="match status" value="1"/>
</dbReference>